<dbReference type="Ensembl" id="ENSFHET00000032566.1">
    <property type="protein sequence ID" value="ENSFHEP00000030211.1"/>
    <property type="gene ID" value="ENSFHEG00000015385.1"/>
</dbReference>
<keyword evidence="7" id="KW-1185">Reference proteome</keyword>
<dbReference type="Proteomes" id="UP000265000">
    <property type="component" value="Unplaced"/>
</dbReference>
<dbReference type="PANTHER" id="PTHR24100:SF151">
    <property type="entry name" value="ICOS LIGAND"/>
    <property type="match status" value="1"/>
</dbReference>
<evidence type="ECO:0000313" key="7">
    <source>
        <dbReference type="Proteomes" id="UP000265000"/>
    </source>
</evidence>
<evidence type="ECO:0000256" key="2">
    <source>
        <dbReference type="ARBA" id="ARBA00023136"/>
    </source>
</evidence>
<name>A0A3Q2QR28_FUNHE</name>
<feature type="domain" description="Ig-like" evidence="5">
    <location>
        <begin position="8"/>
        <end position="113"/>
    </location>
</feature>
<sequence length="176" mass="19902">MSITLLAPLFLLVCDLLSGDQEEVKVTGGAESVVLPCRTSPNLHAKTSVYWTRSEPEFNTVHVFSNKSKDQNKEDSLYRGRTKLNEDLLRTGDLSLTLSYPTERDSGTYICTVYRDKDILRWKVVLKHAKGQRKSKFSLFFHRNISILGHSSPGTPGSFDHLCRSFISFPAPSHLR</sequence>
<dbReference type="InterPro" id="IPR036179">
    <property type="entry name" value="Ig-like_dom_sf"/>
</dbReference>
<evidence type="ECO:0000313" key="6">
    <source>
        <dbReference type="Ensembl" id="ENSFHEP00000030211.1"/>
    </source>
</evidence>
<keyword evidence="4" id="KW-0732">Signal</keyword>
<dbReference type="InterPro" id="IPR050504">
    <property type="entry name" value="IgSF_BTN/MOG"/>
</dbReference>
<feature type="chain" id="PRO_5018653252" description="Ig-like domain-containing protein" evidence="4">
    <location>
        <begin position="20"/>
        <end position="176"/>
    </location>
</feature>
<proteinExistence type="predicted"/>
<feature type="signal peptide" evidence="4">
    <location>
        <begin position="1"/>
        <end position="19"/>
    </location>
</feature>
<evidence type="ECO:0000256" key="4">
    <source>
        <dbReference type="SAM" id="SignalP"/>
    </source>
</evidence>
<keyword evidence="2" id="KW-0472">Membrane</keyword>
<dbReference type="GO" id="GO:0009897">
    <property type="term" value="C:external side of plasma membrane"/>
    <property type="evidence" value="ECO:0007669"/>
    <property type="project" value="TreeGrafter"/>
</dbReference>
<dbReference type="GO" id="GO:0050852">
    <property type="term" value="P:T cell receptor signaling pathway"/>
    <property type="evidence" value="ECO:0007669"/>
    <property type="project" value="TreeGrafter"/>
</dbReference>
<dbReference type="Pfam" id="PF07686">
    <property type="entry name" value="V-set"/>
    <property type="match status" value="1"/>
</dbReference>
<reference evidence="6" key="1">
    <citation type="submission" date="2025-08" db="UniProtKB">
        <authorList>
            <consortium name="Ensembl"/>
        </authorList>
    </citation>
    <scope>IDENTIFICATION</scope>
</reference>
<dbReference type="InterPro" id="IPR007110">
    <property type="entry name" value="Ig-like_dom"/>
</dbReference>
<organism evidence="6 7">
    <name type="scientific">Fundulus heteroclitus</name>
    <name type="common">Killifish</name>
    <name type="synonym">Mummichog</name>
    <dbReference type="NCBI Taxonomy" id="8078"/>
    <lineage>
        <taxon>Eukaryota</taxon>
        <taxon>Metazoa</taxon>
        <taxon>Chordata</taxon>
        <taxon>Craniata</taxon>
        <taxon>Vertebrata</taxon>
        <taxon>Euteleostomi</taxon>
        <taxon>Actinopterygii</taxon>
        <taxon>Neopterygii</taxon>
        <taxon>Teleostei</taxon>
        <taxon>Neoteleostei</taxon>
        <taxon>Acanthomorphata</taxon>
        <taxon>Ovalentaria</taxon>
        <taxon>Atherinomorphae</taxon>
        <taxon>Cyprinodontiformes</taxon>
        <taxon>Fundulidae</taxon>
        <taxon>Fundulus</taxon>
    </lineage>
</organism>
<dbReference type="InterPro" id="IPR013783">
    <property type="entry name" value="Ig-like_fold"/>
</dbReference>
<dbReference type="PANTHER" id="PTHR24100">
    <property type="entry name" value="BUTYROPHILIN"/>
    <property type="match status" value="1"/>
</dbReference>
<evidence type="ECO:0000256" key="3">
    <source>
        <dbReference type="ARBA" id="ARBA00023319"/>
    </source>
</evidence>
<evidence type="ECO:0000256" key="1">
    <source>
        <dbReference type="ARBA" id="ARBA00004370"/>
    </source>
</evidence>
<dbReference type="GeneTree" id="ENSGT00970000193445"/>
<dbReference type="PROSITE" id="PS50835">
    <property type="entry name" value="IG_LIKE"/>
    <property type="match status" value="1"/>
</dbReference>
<dbReference type="AlphaFoldDB" id="A0A3Q2QR28"/>
<protein>
    <recommendedName>
        <fullName evidence="5">Ig-like domain-containing protein</fullName>
    </recommendedName>
</protein>
<keyword evidence="3" id="KW-0393">Immunoglobulin domain</keyword>
<evidence type="ECO:0000259" key="5">
    <source>
        <dbReference type="PROSITE" id="PS50835"/>
    </source>
</evidence>
<dbReference type="Gene3D" id="2.60.40.10">
    <property type="entry name" value="Immunoglobulins"/>
    <property type="match status" value="1"/>
</dbReference>
<dbReference type="SMART" id="SM00406">
    <property type="entry name" value="IGv"/>
    <property type="match status" value="1"/>
</dbReference>
<accession>A0A3Q2QR28</accession>
<reference evidence="6" key="2">
    <citation type="submission" date="2025-09" db="UniProtKB">
        <authorList>
            <consortium name="Ensembl"/>
        </authorList>
    </citation>
    <scope>IDENTIFICATION</scope>
</reference>
<dbReference type="GO" id="GO:0005102">
    <property type="term" value="F:signaling receptor binding"/>
    <property type="evidence" value="ECO:0007669"/>
    <property type="project" value="TreeGrafter"/>
</dbReference>
<dbReference type="InterPro" id="IPR013106">
    <property type="entry name" value="Ig_V-set"/>
</dbReference>
<dbReference type="GO" id="GO:0001817">
    <property type="term" value="P:regulation of cytokine production"/>
    <property type="evidence" value="ECO:0007669"/>
    <property type="project" value="TreeGrafter"/>
</dbReference>
<dbReference type="SUPFAM" id="SSF48726">
    <property type="entry name" value="Immunoglobulin"/>
    <property type="match status" value="1"/>
</dbReference>
<comment type="subcellular location">
    <subcellularLocation>
        <location evidence="1">Membrane</location>
    </subcellularLocation>
</comment>